<sequence>MDPKVSQSYAALGLPSTADRTAVKTEYRRLALLHHPDKIPAWQKLQAQEDMEAINAAYETLGGYLDWKESSDRARAAEREAWGRKRREKEERMRKEREAEAERVQKMREEREKREWEEKCKKMEEEMNRGFAESRREYLRIQQEKAEEERKEREKMVDGEEEVRKMKAAWQQQYAEAGIWLAEKKKAPAGASAVVVVEEEKEDEDVEMEMEMEDAEEKIPSDGKIRFSLRNLKK</sequence>
<name>A0A517LAS1_9PEZI</name>
<dbReference type="CDD" id="cd06257">
    <property type="entry name" value="DnaJ"/>
    <property type="match status" value="1"/>
</dbReference>
<dbReference type="Pfam" id="PF00226">
    <property type="entry name" value="DnaJ"/>
    <property type="match status" value="1"/>
</dbReference>
<feature type="region of interest" description="Disordered" evidence="1">
    <location>
        <begin position="191"/>
        <end position="221"/>
    </location>
</feature>
<evidence type="ECO:0000313" key="4">
    <source>
        <dbReference type="Proteomes" id="UP000316270"/>
    </source>
</evidence>
<organism evidence="3 4">
    <name type="scientific">Venturia effusa</name>
    <dbReference type="NCBI Taxonomy" id="50376"/>
    <lineage>
        <taxon>Eukaryota</taxon>
        <taxon>Fungi</taxon>
        <taxon>Dikarya</taxon>
        <taxon>Ascomycota</taxon>
        <taxon>Pezizomycotina</taxon>
        <taxon>Dothideomycetes</taxon>
        <taxon>Pleosporomycetidae</taxon>
        <taxon>Venturiales</taxon>
        <taxon>Venturiaceae</taxon>
        <taxon>Venturia</taxon>
    </lineage>
</organism>
<gene>
    <name evidence="3" type="ORF">FKW77_003874</name>
</gene>
<dbReference type="Proteomes" id="UP000316270">
    <property type="component" value="Chromosome 8"/>
</dbReference>
<dbReference type="AlphaFoldDB" id="A0A517LAS1"/>
<dbReference type="Gene3D" id="1.10.287.110">
    <property type="entry name" value="DnaJ domain"/>
    <property type="match status" value="1"/>
</dbReference>
<feature type="domain" description="J" evidence="2">
    <location>
        <begin position="7"/>
        <end position="75"/>
    </location>
</feature>
<dbReference type="SUPFAM" id="SSF46565">
    <property type="entry name" value="Chaperone J-domain"/>
    <property type="match status" value="1"/>
</dbReference>
<dbReference type="SMART" id="SM00271">
    <property type="entry name" value="DnaJ"/>
    <property type="match status" value="1"/>
</dbReference>
<accession>A0A517LAS1</accession>
<feature type="region of interest" description="Disordered" evidence="1">
    <location>
        <begin position="69"/>
        <end position="117"/>
    </location>
</feature>
<keyword evidence="4" id="KW-1185">Reference proteome</keyword>
<dbReference type="InterPro" id="IPR001623">
    <property type="entry name" value="DnaJ_domain"/>
</dbReference>
<evidence type="ECO:0000313" key="3">
    <source>
        <dbReference type="EMBL" id="QDS72733.1"/>
    </source>
</evidence>
<dbReference type="InterPro" id="IPR050817">
    <property type="entry name" value="DjlA_DnaK_co-chaperone"/>
</dbReference>
<evidence type="ECO:0000259" key="2">
    <source>
        <dbReference type="PROSITE" id="PS50076"/>
    </source>
</evidence>
<feature type="compositionally biased region" description="Acidic residues" evidence="1">
    <location>
        <begin position="197"/>
        <end position="216"/>
    </location>
</feature>
<protein>
    <recommendedName>
        <fullName evidence="2">J domain-containing protein</fullName>
    </recommendedName>
</protein>
<dbReference type="PANTHER" id="PTHR24074">
    <property type="entry name" value="CO-CHAPERONE PROTEIN DJLA"/>
    <property type="match status" value="1"/>
</dbReference>
<dbReference type="EMBL" id="CP042192">
    <property type="protein sequence ID" value="QDS72733.1"/>
    <property type="molecule type" value="Genomic_DNA"/>
</dbReference>
<dbReference type="InterPro" id="IPR036869">
    <property type="entry name" value="J_dom_sf"/>
</dbReference>
<dbReference type="PRINTS" id="PR00625">
    <property type="entry name" value="JDOMAIN"/>
</dbReference>
<reference evidence="3 4" key="1">
    <citation type="submission" date="2019-07" db="EMBL/GenBank/DDBJ databases">
        <title>Finished genome of Venturia effusa.</title>
        <authorList>
            <person name="Young C.A."/>
            <person name="Cox M.P."/>
            <person name="Ganley A.R.D."/>
            <person name="David W.J."/>
        </authorList>
    </citation>
    <scope>NUCLEOTIDE SEQUENCE [LARGE SCALE GENOMIC DNA]</scope>
    <source>
        <strain evidence="4">albino</strain>
    </source>
</reference>
<dbReference type="OrthoDB" id="10250354at2759"/>
<dbReference type="PROSITE" id="PS50076">
    <property type="entry name" value="DNAJ_2"/>
    <property type="match status" value="1"/>
</dbReference>
<evidence type="ECO:0000256" key="1">
    <source>
        <dbReference type="SAM" id="MobiDB-lite"/>
    </source>
</evidence>
<proteinExistence type="predicted"/>